<name>A0A5S5C0D2_9BACL</name>
<protein>
    <submittedName>
        <fullName evidence="1">Uncharacterized protein</fullName>
    </submittedName>
</protein>
<dbReference type="Proteomes" id="UP000323257">
    <property type="component" value="Unassembled WGS sequence"/>
</dbReference>
<reference evidence="1 2" key="1">
    <citation type="submission" date="2019-07" db="EMBL/GenBank/DDBJ databases">
        <title>Genomic Encyclopedia of Type Strains, Phase III (KMG-III): the genomes of soil and plant-associated and newly described type strains.</title>
        <authorList>
            <person name="Whitman W."/>
        </authorList>
    </citation>
    <scope>NUCLEOTIDE SEQUENCE [LARGE SCALE GENOMIC DNA]</scope>
    <source>
        <strain evidence="1 2">BL24</strain>
    </source>
</reference>
<dbReference type="AlphaFoldDB" id="A0A5S5C0D2"/>
<gene>
    <name evidence="1" type="ORF">BCM02_109201</name>
</gene>
<comment type="caution">
    <text evidence="1">The sequence shown here is derived from an EMBL/GenBank/DDBJ whole genome shotgun (WGS) entry which is preliminary data.</text>
</comment>
<evidence type="ECO:0000313" key="2">
    <source>
        <dbReference type="Proteomes" id="UP000323257"/>
    </source>
</evidence>
<proteinExistence type="predicted"/>
<sequence length="135" mass="15244">MRNKLYVVSWLLLICSLAFNIYCFIEKGDIDKEFASIDHDFKAEIGRIASGISQNDINLAIEHASKADALRKYTSFNDANMANYPAVMVTLLNNLRSTGSLINNKEEIVNLLTELSHQPSHKKNADELLKLMNEN</sequence>
<dbReference type="OrthoDB" id="2656502at2"/>
<dbReference type="RefSeq" id="WP_148931534.1">
    <property type="nucleotide sequence ID" value="NZ_VNHS01000009.1"/>
</dbReference>
<organism evidence="1 2">
    <name type="scientific">Paenibacillus methanolicus</name>
    <dbReference type="NCBI Taxonomy" id="582686"/>
    <lineage>
        <taxon>Bacteria</taxon>
        <taxon>Bacillati</taxon>
        <taxon>Bacillota</taxon>
        <taxon>Bacilli</taxon>
        <taxon>Bacillales</taxon>
        <taxon>Paenibacillaceae</taxon>
        <taxon>Paenibacillus</taxon>
    </lineage>
</organism>
<accession>A0A5S5C0D2</accession>
<evidence type="ECO:0000313" key="1">
    <source>
        <dbReference type="EMBL" id="TYP71922.1"/>
    </source>
</evidence>
<dbReference type="EMBL" id="VNHS01000009">
    <property type="protein sequence ID" value="TYP71922.1"/>
    <property type="molecule type" value="Genomic_DNA"/>
</dbReference>
<keyword evidence="2" id="KW-1185">Reference proteome</keyword>